<accession>A0A4C1URD1</accession>
<feature type="compositionally biased region" description="Basic and acidic residues" evidence="1">
    <location>
        <begin position="13"/>
        <end position="34"/>
    </location>
</feature>
<dbReference type="EMBL" id="BGZK01000211">
    <property type="protein sequence ID" value="GBP28770.1"/>
    <property type="molecule type" value="Genomic_DNA"/>
</dbReference>
<evidence type="ECO:0000256" key="1">
    <source>
        <dbReference type="SAM" id="MobiDB-lite"/>
    </source>
</evidence>
<keyword evidence="3" id="KW-1185">Reference proteome</keyword>
<organism evidence="2 3">
    <name type="scientific">Eumeta variegata</name>
    <name type="common">Bagworm moth</name>
    <name type="synonym">Eumeta japonica</name>
    <dbReference type="NCBI Taxonomy" id="151549"/>
    <lineage>
        <taxon>Eukaryota</taxon>
        <taxon>Metazoa</taxon>
        <taxon>Ecdysozoa</taxon>
        <taxon>Arthropoda</taxon>
        <taxon>Hexapoda</taxon>
        <taxon>Insecta</taxon>
        <taxon>Pterygota</taxon>
        <taxon>Neoptera</taxon>
        <taxon>Endopterygota</taxon>
        <taxon>Lepidoptera</taxon>
        <taxon>Glossata</taxon>
        <taxon>Ditrysia</taxon>
        <taxon>Tineoidea</taxon>
        <taxon>Psychidae</taxon>
        <taxon>Oiketicinae</taxon>
        <taxon>Eumeta</taxon>
    </lineage>
</organism>
<evidence type="ECO:0000313" key="2">
    <source>
        <dbReference type="EMBL" id="GBP28770.1"/>
    </source>
</evidence>
<comment type="caution">
    <text evidence="2">The sequence shown here is derived from an EMBL/GenBank/DDBJ whole genome shotgun (WGS) entry which is preliminary data.</text>
</comment>
<protein>
    <submittedName>
        <fullName evidence="2">Uncharacterized protein</fullName>
    </submittedName>
</protein>
<dbReference type="AlphaFoldDB" id="A0A4C1URD1"/>
<reference evidence="2 3" key="1">
    <citation type="journal article" date="2019" name="Commun. Biol.">
        <title>The bagworm genome reveals a unique fibroin gene that provides high tensile strength.</title>
        <authorList>
            <person name="Kono N."/>
            <person name="Nakamura H."/>
            <person name="Ohtoshi R."/>
            <person name="Tomita M."/>
            <person name="Numata K."/>
            <person name="Arakawa K."/>
        </authorList>
    </citation>
    <scope>NUCLEOTIDE SEQUENCE [LARGE SCALE GENOMIC DNA]</scope>
</reference>
<dbReference type="Proteomes" id="UP000299102">
    <property type="component" value="Unassembled WGS sequence"/>
</dbReference>
<sequence>MCKRGSSSISIRSENHDQYQDRKRTRSEAGDTLRRSIYKHATRQGETDAGLVRNGAGVDGERVEDGLTRIPFPSLCRKAISH</sequence>
<name>A0A4C1URD1_EUMVA</name>
<proteinExistence type="predicted"/>
<feature type="compositionally biased region" description="Polar residues" evidence="1">
    <location>
        <begin position="1"/>
        <end position="12"/>
    </location>
</feature>
<evidence type="ECO:0000313" key="3">
    <source>
        <dbReference type="Proteomes" id="UP000299102"/>
    </source>
</evidence>
<feature type="region of interest" description="Disordered" evidence="1">
    <location>
        <begin position="1"/>
        <end position="34"/>
    </location>
</feature>
<gene>
    <name evidence="2" type="ORF">EVAR_19812_1</name>
</gene>